<keyword evidence="2" id="KW-1185">Reference proteome</keyword>
<accession>A0AB34JRW7</accession>
<dbReference type="GO" id="GO:0016887">
    <property type="term" value="F:ATP hydrolysis activity"/>
    <property type="evidence" value="ECO:0007669"/>
    <property type="project" value="TreeGrafter"/>
</dbReference>
<dbReference type="GO" id="GO:0005737">
    <property type="term" value="C:cytoplasm"/>
    <property type="evidence" value="ECO:0007669"/>
    <property type="project" value="TreeGrafter"/>
</dbReference>
<dbReference type="AlphaFoldDB" id="A0AB34JRW7"/>
<dbReference type="Gene3D" id="3.90.950.20">
    <property type="entry name" value="CinA-like"/>
    <property type="match status" value="1"/>
</dbReference>
<dbReference type="PANTHER" id="PTHR31285:SF0">
    <property type="entry name" value="NICOTINAMIDE MONONUCLEOTIDE ADENYLYLTRANSFERASE"/>
    <property type="match status" value="1"/>
</dbReference>
<reference evidence="1 2" key="1">
    <citation type="journal article" date="2024" name="Science">
        <title>Giant polyketide synthase enzymes in the biosynthesis of giant marine polyether toxins.</title>
        <authorList>
            <person name="Fallon T.R."/>
            <person name="Shende V.V."/>
            <person name="Wierzbicki I.H."/>
            <person name="Pendleton A.L."/>
            <person name="Watervoot N.F."/>
            <person name="Auber R.P."/>
            <person name="Gonzalez D.J."/>
            <person name="Wisecaver J.H."/>
            <person name="Moore B.S."/>
        </authorList>
    </citation>
    <scope>NUCLEOTIDE SEQUENCE [LARGE SCALE GENOMIC DNA]</scope>
    <source>
        <strain evidence="1 2">12B1</strain>
    </source>
</reference>
<dbReference type="InterPro" id="IPR036653">
    <property type="entry name" value="CinA-like_C"/>
</dbReference>
<evidence type="ECO:0000313" key="2">
    <source>
        <dbReference type="Proteomes" id="UP001515480"/>
    </source>
</evidence>
<comment type="caution">
    <text evidence="1">The sequence shown here is derived from an EMBL/GenBank/DDBJ whole genome shotgun (WGS) entry which is preliminary data.</text>
</comment>
<gene>
    <name evidence="1" type="ORF">AB1Y20_019733</name>
</gene>
<dbReference type="GO" id="GO:0005634">
    <property type="term" value="C:nucleus"/>
    <property type="evidence" value="ECO:0007669"/>
    <property type="project" value="TreeGrafter"/>
</dbReference>
<protein>
    <submittedName>
        <fullName evidence="1">Uncharacterized protein</fullName>
    </submittedName>
</protein>
<dbReference type="GO" id="GO:0000309">
    <property type="term" value="F:nicotinamide-nucleotide adenylyltransferase activity"/>
    <property type="evidence" value="ECO:0007669"/>
    <property type="project" value="TreeGrafter"/>
</dbReference>
<proteinExistence type="predicted"/>
<sequence>MFALLLGGAARASQPSPALPSPRDLAQQIYALDPSPQLVLYLTGGGAQLAPWVLATAGASRSVLELRVPYSERALAQLLAKRPARYCAPDVARKMARAAYLRAGELAAGAARGPRVGLGCTAALRSERPRRGEHRCYIAVYTERGLHELSLKLAKDARSRELEDAVVARCALLALAASCGITVEGAREFWRLWPGEGDDAPKPRAERKALGLHDISQEELQWSFREHLNRSV</sequence>
<organism evidence="1 2">
    <name type="scientific">Prymnesium parvum</name>
    <name type="common">Toxic golden alga</name>
    <dbReference type="NCBI Taxonomy" id="97485"/>
    <lineage>
        <taxon>Eukaryota</taxon>
        <taxon>Haptista</taxon>
        <taxon>Haptophyta</taxon>
        <taxon>Prymnesiophyceae</taxon>
        <taxon>Prymnesiales</taxon>
        <taxon>Prymnesiaceae</taxon>
        <taxon>Prymnesium</taxon>
    </lineage>
</organism>
<evidence type="ECO:0000313" key="1">
    <source>
        <dbReference type="EMBL" id="KAL1524853.1"/>
    </source>
</evidence>
<dbReference type="Proteomes" id="UP001515480">
    <property type="component" value="Unassembled WGS sequence"/>
</dbReference>
<dbReference type="PANTHER" id="PTHR31285">
    <property type="entry name" value="NICOTINAMIDE MONONUCLEOTIDE ADENYLYLTRANSFERASE"/>
    <property type="match status" value="1"/>
</dbReference>
<name>A0AB34JRW7_PRYPA</name>
<dbReference type="EMBL" id="JBGBPQ010000004">
    <property type="protein sequence ID" value="KAL1524853.1"/>
    <property type="molecule type" value="Genomic_DNA"/>
</dbReference>